<dbReference type="STRING" id="927665.HMPREF1535_03417"/>
<proteinExistence type="predicted"/>
<dbReference type="CDD" id="cd00761">
    <property type="entry name" value="Glyco_tranf_GTA_type"/>
    <property type="match status" value="1"/>
</dbReference>
<evidence type="ECO:0000256" key="3">
    <source>
        <dbReference type="SAM" id="Phobius"/>
    </source>
</evidence>
<feature type="domain" description="Glycosyltransferase 2-like" evidence="4">
    <location>
        <begin position="6"/>
        <end position="129"/>
    </location>
</feature>
<evidence type="ECO:0000256" key="2">
    <source>
        <dbReference type="ARBA" id="ARBA00022679"/>
    </source>
</evidence>
<dbReference type="GO" id="GO:0016758">
    <property type="term" value="F:hexosyltransferase activity"/>
    <property type="evidence" value="ECO:0007669"/>
    <property type="project" value="UniProtKB-ARBA"/>
</dbReference>
<keyword evidence="3" id="KW-0472">Membrane</keyword>
<dbReference type="RefSeq" id="WP_052716728.1">
    <property type="nucleotide sequence ID" value="NZ_KQ033913.1"/>
</dbReference>
<name>A0A0F5J7U2_9BACT</name>
<dbReference type="AlphaFoldDB" id="A0A0F5J7U2"/>
<dbReference type="InterPro" id="IPR029044">
    <property type="entry name" value="Nucleotide-diphossugar_trans"/>
</dbReference>
<dbReference type="InterPro" id="IPR001173">
    <property type="entry name" value="Glyco_trans_2-like"/>
</dbReference>
<keyword evidence="3" id="KW-1133">Transmembrane helix</keyword>
<dbReference type="HOGENOM" id="CLU_025996_25_0_10"/>
<protein>
    <recommendedName>
        <fullName evidence="4">Glycosyltransferase 2-like domain-containing protein</fullName>
    </recommendedName>
</protein>
<dbReference type="Proteomes" id="UP000033047">
    <property type="component" value="Unassembled WGS sequence"/>
</dbReference>
<reference evidence="5 6" key="1">
    <citation type="submission" date="2013-04" db="EMBL/GenBank/DDBJ databases">
        <title>The Genome Sequence of Parabacteroides goldsteinii DSM 19448.</title>
        <authorList>
            <consortium name="The Broad Institute Genomics Platform"/>
            <person name="Earl A."/>
            <person name="Ward D."/>
            <person name="Feldgarden M."/>
            <person name="Gevers D."/>
            <person name="Martens E."/>
            <person name="Sakamoto M."/>
            <person name="Benno Y."/>
            <person name="Song Y."/>
            <person name="Liu C."/>
            <person name="Lee J."/>
            <person name="Bolanos M."/>
            <person name="Vaisanen M.L."/>
            <person name="Finegold S.M."/>
            <person name="Walker B."/>
            <person name="Young S."/>
            <person name="Zeng Q."/>
            <person name="Gargeya S."/>
            <person name="Fitzgerald M."/>
            <person name="Haas B."/>
            <person name="Abouelleil A."/>
            <person name="Allen A.W."/>
            <person name="Alvarado L."/>
            <person name="Arachchi H.M."/>
            <person name="Berlin A.M."/>
            <person name="Chapman S.B."/>
            <person name="Gainer-Dewar J."/>
            <person name="Goldberg J."/>
            <person name="Griggs A."/>
            <person name="Gujja S."/>
            <person name="Hansen M."/>
            <person name="Howarth C."/>
            <person name="Imamovic A."/>
            <person name="Ireland A."/>
            <person name="Larimer J."/>
            <person name="McCowan C."/>
            <person name="Murphy C."/>
            <person name="Pearson M."/>
            <person name="Poon T.W."/>
            <person name="Priest M."/>
            <person name="Roberts A."/>
            <person name="Saif S."/>
            <person name="Shea T."/>
            <person name="Sisk P."/>
            <person name="Sykes S."/>
            <person name="Wortman J."/>
            <person name="Nusbaum C."/>
            <person name="Birren B."/>
        </authorList>
    </citation>
    <scope>NUCLEOTIDE SEQUENCE [LARGE SCALE GENOMIC DNA]</scope>
    <source>
        <strain evidence="5 6">DSM 19448</strain>
    </source>
</reference>
<evidence type="ECO:0000259" key="4">
    <source>
        <dbReference type="Pfam" id="PF00535"/>
    </source>
</evidence>
<dbReference type="PATRIC" id="fig|927665.4.peg.3510"/>
<organism evidence="5 6">
    <name type="scientific">Parabacteroides goldsteinii DSM 19448 = WAL 12034</name>
    <dbReference type="NCBI Taxonomy" id="927665"/>
    <lineage>
        <taxon>Bacteria</taxon>
        <taxon>Pseudomonadati</taxon>
        <taxon>Bacteroidota</taxon>
        <taxon>Bacteroidia</taxon>
        <taxon>Bacteroidales</taxon>
        <taxon>Tannerellaceae</taxon>
        <taxon>Parabacteroides</taxon>
    </lineage>
</organism>
<dbReference type="Pfam" id="PF00535">
    <property type="entry name" value="Glycos_transf_2"/>
    <property type="match status" value="1"/>
</dbReference>
<accession>A0A0F5J7U2</accession>
<evidence type="ECO:0000313" key="6">
    <source>
        <dbReference type="Proteomes" id="UP000033047"/>
    </source>
</evidence>
<comment type="caution">
    <text evidence="5">The sequence shown here is derived from an EMBL/GenBank/DDBJ whole genome shotgun (WGS) entry which is preliminary data.</text>
</comment>
<gene>
    <name evidence="5" type="ORF">HMPREF1535_03417</name>
</gene>
<dbReference type="EMBL" id="AQHV01000014">
    <property type="protein sequence ID" value="KKB53864.1"/>
    <property type="molecule type" value="Genomic_DNA"/>
</dbReference>
<evidence type="ECO:0000313" key="5">
    <source>
        <dbReference type="EMBL" id="KKB53864.1"/>
    </source>
</evidence>
<keyword evidence="3" id="KW-0812">Transmembrane</keyword>
<keyword evidence="2" id="KW-0808">Transferase</keyword>
<dbReference type="SUPFAM" id="SSF53448">
    <property type="entry name" value="Nucleotide-diphospho-sugar transferases"/>
    <property type="match status" value="1"/>
</dbReference>
<dbReference type="PANTHER" id="PTHR22916">
    <property type="entry name" value="GLYCOSYLTRANSFERASE"/>
    <property type="match status" value="1"/>
</dbReference>
<dbReference type="PANTHER" id="PTHR22916:SF51">
    <property type="entry name" value="GLYCOSYLTRANSFERASE EPSH-RELATED"/>
    <property type="match status" value="1"/>
</dbReference>
<sequence>MDIKISVIIPIYNRTYCLARCLDSVLFQTFTDWECILIDDGSTDGSLSVCRHYAETDSRFRVYSQSNSGVSVARNRGVELARGQYIAFIDSDDWVERTYLQLLYDAVGEDTMSFCGQDEFDSQGVRSKEMPVKSDESFLLDNSGADLIAYYFFDSKLLFGPVNKLYARKIIEDYHIRFPVGIDWGEDTIFNYTYYSHVSKLKGVPFTLYHVMKQKVSLTTEAKYDYFLSDSRQKRWDGFSDFLQKKGLNHPRLMLVADNYYIYLFCESTAGSIFVHDRLSWIERYKRMRGLVMSADRSKFKKYIIRPGSLAYKSVAVYFRLPVLLFLFYEIKYLFLKIK</sequence>
<dbReference type="Gene3D" id="3.90.550.10">
    <property type="entry name" value="Spore Coat Polysaccharide Biosynthesis Protein SpsA, Chain A"/>
    <property type="match status" value="1"/>
</dbReference>
<keyword evidence="1" id="KW-0328">Glycosyltransferase</keyword>
<evidence type="ECO:0000256" key="1">
    <source>
        <dbReference type="ARBA" id="ARBA00022676"/>
    </source>
</evidence>
<feature type="transmembrane region" description="Helical" evidence="3">
    <location>
        <begin position="310"/>
        <end position="329"/>
    </location>
</feature>